<evidence type="ECO:0000256" key="2">
    <source>
        <dbReference type="SAM" id="Phobius"/>
    </source>
</evidence>
<evidence type="ECO:0000256" key="1">
    <source>
        <dbReference type="SAM" id="MobiDB-lite"/>
    </source>
</evidence>
<dbReference type="KEGG" id="cfr:116656661"/>
<reference evidence="4" key="1">
    <citation type="submission" date="2025-08" db="UniProtKB">
        <authorList>
            <consortium name="RefSeq"/>
        </authorList>
    </citation>
    <scope>IDENTIFICATION</scope>
    <source>
        <tissue evidence="4">Ear skin</tissue>
    </source>
</reference>
<name>A0A8B8TPF7_CAMFR</name>
<organism evidence="3 4">
    <name type="scientific">Camelus ferus</name>
    <name type="common">Wild bactrian camel</name>
    <name type="synonym">Camelus bactrianus ferus</name>
    <dbReference type="NCBI Taxonomy" id="419612"/>
    <lineage>
        <taxon>Eukaryota</taxon>
        <taxon>Metazoa</taxon>
        <taxon>Chordata</taxon>
        <taxon>Craniata</taxon>
        <taxon>Vertebrata</taxon>
        <taxon>Euteleostomi</taxon>
        <taxon>Mammalia</taxon>
        <taxon>Eutheria</taxon>
        <taxon>Laurasiatheria</taxon>
        <taxon>Artiodactyla</taxon>
        <taxon>Tylopoda</taxon>
        <taxon>Camelidae</taxon>
        <taxon>Camelus</taxon>
    </lineage>
</organism>
<keyword evidence="2" id="KW-0812">Transmembrane</keyword>
<dbReference type="GeneID" id="116656661"/>
<feature type="region of interest" description="Disordered" evidence="1">
    <location>
        <begin position="126"/>
        <end position="158"/>
    </location>
</feature>
<keyword evidence="3" id="KW-1185">Reference proteome</keyword>
<evidence type="ECO:0000313" key="3">
    <source>
        <dbReference type="Proteomes" id="UP000694856"/>
    </source>
</evidence>
<dbReference type="RefSeq" id="XP_032343930.1">
    <property type="nucleotide sequence ID" value="XM_032488039.1"/>
</dbReference>
<accession>A0A8B8TPF7</accession>
<sequence length="174" mass="18646">MSEWGNYRGFGVVFGLGFFFFFPHLFIIVDGRRHMPGFVFVCPDSSRRMFPVETPSSPVGLATPPSRLGEGLGARPAQGLPGDVVPPSGLGASLRPGIGCWAFWVRRAVGPRWFRETAAREGPVAACMPKTPRPVEVSPPVSLAKGGGNSQGSPDRAKGIRVDLQRLGVRISGM</sequence>
<keyword evidence="2" id="KW-1133">Transmembrane helix</keyword>
<keyword evidence="2" id="KW-0472">Membrane</keyword>
<gene>
    <name evidence="4" type="primary">LOC116656661</name>
</gene>
<feature type="transmembrane region" description="Helical" evidence="2">
    <location>
        <begin position="6"/>
        <end position="29"/>
    </location>
</feature>
<evidence type="ECO:0000313" key="4">
    <source>
        <dbReference type="RefSeq" id="XP_032343930.1"/>
    </source>
</evidence>
<dbReference type="AlphaFoldDB" id="A0A8B8TPF7"/>
<protein>
    <submittedName>
        <fullName evidence="4">Uncharacterized protein LOC116656661 isoform X1</fullName>
    </submittedName>
</protein>
<dbReference type="Proteomes" id="UP000694856">
    <property type="component" value="Chromosome 9"/>
</dbReference>
<proteinExistence type="predicted"/>